<dbReference type="GO" id="GO:0003677">
    <property type="term" value="F:DNA binding"/>
    <property type="evidence" value="ECO:0007669"/>
    <property type="project" value="UniProtKB-KW"/>
</dbReference>
<dbReference type="AlphaFoldDB" id="A0A428MH28"/>
<dbReference type="CDD" id="cd06171">
    <property type="entry name" value="Sigma70_r4"/>
    <property type="match status" value="1"/>
</dbReference>
<keyword evidence="5" id="KW-0804">Transcription</keyword>
<keyword evidence="3" id="KW-0731">Sigma factor</keyword>
<dbReference type="PANTHER" id="PTHR43133:SF8">
    <property type="entry name" value="RNA POLYMERASE SIGMA FACTOR HI_1459-RELATED"/>
    <property type="match status" value="1"/>
</dbReference>
<accession>A0A428MH28</accession>
<dbReference type="Pfam" id="PF08281">
    <property type="entry name" value="Sigma70_r4_2"/>
    <property type="match status" value="1"/>
</dbReference>
<evidence type="ECO:0000256" key="2">
    <source>
        <dbReference type="ARBA" id="ARBA00023015"/>
    </source>
</evidence>
<dbReference type="SUPFAM" id="SSF88946">
    <property type="entry name" value="Sigma2 domain of RNA polymerase sigma factors"/>
    <property type="match status" value="1"/>
</dbReference>
<protein>
    <submittedName>
        <fullName evidence="8">RNA polymerase sigma-70 factor (ECF subfamily)</fullName>
    </submittedName>
</protein>
<evidence type="ECO:0000313" key="9">
    <source>
        <dbReference type="Proteomes" id="UP000269669"/>
    </source>
</evidence>
<feature type="domain" description="RNA polymerase sigma-70 region 2" evidence="6">
    <location>
        <begin position="43"/>
        <end position="107"/>
    </location>
</feature>
<name>A0A428MH28_9BACT</name>
<evidence type="ECO:0000259" key="6">
    <source>
        <dbReference type="Pfam" id="PF04542"/>
    </source>
</evidence>
<dbReference type="SUPFAM" id="SSF88659">
    <property type="entry name" value="Sigma3 and sigma4 domains of RNA polymerase sigma factors"/>
    <property type="match status" value="1"/>
</dbReference>
<evidence type="ECO:0000256" key="4">
    <source>
        <dbReference type="ARBA" id="ARBA00023125"/>
    </source>
</evidence>
<dbReference type="Gene3D" id="1.10.1740.10">
    <property type="match status" value="1"/>
</dbReference>
<evidence type="ECO:0000313" key="8">
    <source>
        <dbReference type="EMBL" id="RSL16177.1"/>
    </source>
</evidence>
<comment type="caution">
    <text evidence="8">The sequence shown here is derived from an EMBL/GenBank/DDBJ whole genome shotgun (WGS) entry which is preliminary data.</text>
</comment>
<dbReference type="Proteomes" id="UP000269669">
    <property type="component" value="Unassembled WGS sequence"/>
</dbReference>
<evidence type="ECO:0000256" key="3">
    <source>
        <dbReference type="ARBA" id="ARBA00023082"/>
    </source>
</evidence>
<dbReference type="InterPro" id="IPR013249">
    <property type="entry name" value="RNA_pol_sigma70_r4_t2"/>
</dbReference>
<dbReference type="Pfam" id="PF04542">
    <property type="entry name" value="Sigma70_r2"/>
    <property type="match status" value="1"/>
</dbReference>
<dbReference type="EMBL" id="RSDW01000001">
    <property type="protein sequence ID" value="RSL16177.1"/>
    <property type="molecule type" value="Genomic_DNA"/>
</dbReference>
<keyword evidence="4" id="KW-0238">DNA-binding</keyword>
<feature type="domain" description="RNA polymerase sigma factor 70 region 4 type 2" evidence="7">
    <location>
        <begin position="148"/>
        <end position="195"/>
    </location>
</feature>
<proteinExistence type="inferred from homology"/>
<evidence type="ECO:0000256" key="1">
    <source>
        <dbReference type="ARBA" id="ARBA00010641"/>
    </source>
</evidence>
<organism evidence="8 9">
    <name type="scientific">Edaphobacter aggregans</name>
    <dbReference type="NCBI Taxonomy" id="570835"/>
    <lineage>
        <taxon>Bacteria</taxon>
        <taxon>Pseudomonadati</taxon>
        <taxon>Acidobacteriota</taxon>
        <taxon>Terriglobia</taxon>
        <taxon>Terriglobales</taxon>
        <taxon>Acidobacteriaceae</taxon>
        <taxon>Edaphobacter</taxon>
    </lineage>
</organism>
<keyword evidence="9" id="KW-1185">Reference proteome</keyword>
<sequence>MEADPLIPVTAETMPAHATIAGTFDTTDQSPATPFDDLATVIALYEQRVYRFLLSSVRDPDLAQTLTQETFLRAWTSRASFRSDCSIATWLMRLALNLVRDHTRTERFRFWKRASATALDVSEVSAHIPNRESSPEARLIANQQLALVWESVGQLSERQRSIFLLRFVEELELSEIANITGLPISTVKSHLYRALHSIRARQNNPSQKESL</sequence>
<dbReference type="InterPro" id="IPR013325">
    <property type="entry name" value="RNA_pol_sigma_r2"/>
</dbReference>
<dbReference type="InterPro" id="IPR039425">
    <property type="entry name" value="RNA_pol_sigma-70-like"/>
</dbReference>
<evidence type="ECO:0000259" key="7">
    <source>
        <dbReference type="Pfam" id="PF08281"/>
    </source>
</evidence>
<dbReference type="NCBIfam" id="TIGR02937">
    <property type="entry name" value="sigma70-ECF"/>
    <property type="match status" value="1"/>
</dbReference>
<dbReference type="InterPro" id="IPR036388">
    <property type="entry name" value="WH-like_DNA-bd_sf"/>
</dbReference>
<dbReference type="InterPro" id="IPR007627">
    <property type="entry name" value="RNA_pol_sigma70_r2"/>
</dbReference>
<evidence type="ECO:0000256" key="5">
    <source>
        <dbReference type="ARBA" id="ARBA00023163"/>
    </source>
</evidence>
<dbReference type="GO" id="GO:0006352">
    <property type="term" value="P:DNA-templated transcription initiation"/>
    <property type="evidence" value="ECO:0007669"/>
    <property type="project" value="InterPro"/>
</dbReference>
<dbReference type="GO" id="GO:0016987">
    <property type="term" value="F:sigma factor activity"/>
    <property type="evidence" value="ECO:0007669"/>
    <property type="project" value="UniProtKB-KW"/>
</dbReference>
<dbReference type="Gene3D" id="1.10.10.10">
    <property type="entry name" value="Winged helix-like DNA-binding domain superfamily/Winged helix DNA-binding domain"/>
    <property type="match status" value="1"/>
</dbReference>
<gene>
    <name evidence="8" type="ORF">EDE15_1688</name>
</gene>
<dbReference type="PANTHER" id="PTHR43133">
    <property type="entry name" value="RNA POLYMERASE ECF-TYPE SIGMA FACTO"/>
    <property type="match status" value="1"/>
</dbReference>
<keyword evidence="2" id="KW-0805">Transcription regulation</keyword>
<dbReference type="InterPro" id="IPR013324">
    <property type="entry name" value="RNA_pol_sigma_r3/r4-like"/>
</dbReference>
<comment type="similarity">
    <text evidence="1">Belongs to the sigma-70 factor family. ECF subfamily.</text>
</comment>
<reference evidence="8 9" key="1">
    <citation type="submission" date="2018-12" db="EMBL/GenBank/DDBJ databases">
        <title>Sequencing of bacterial isolates from soil warming experiment in Harvard Forest, Massachusetts, USA.</title>
        <authorList>
            <person name="Deangelis K."/>
        </authorList>
    </citation>
    <scope>NUCLEOTIDE SEQUENCE [LARGE SCALE GENOMIC DNA]</scope>
    <source>
        <strain evidence="8 9">EB153</strain>
    </source>
</reference>
<dbReference type="InterPro" id="IPR014284">
    <property type="entry name" value="RNA_pol_sigma-70_dom"/>
</dbReference>